<feature type="compositionally biased region" description="Polar residues" evidence="1">
    <location>
        <begin position="1"/>
        <end position="23"/>
    </location>
</feature>
<protein>
    <submittedName>
        <fullName evidence="2">Uncharacterized protein</fullName>
    </submittedName>
</protein>
<accession>A0A328D4V1</accession>
<dbReference type="AlphaFoldDB" id="A0A328D4V1"/>
<reference evidence="2 3" key="1">
    <citation type="submission" date="2018-06" db="EMBL/GenBank/DDBJ databases">
        <title>The Genome of Cuscuta australis (Dodder) Provides Insight into the Evolution of Plant Parasitism.</title>
        <authorList>
            <person name="Liu H."/>
        </authorList>
    </citation>
    <scope>NUCLEOTIDE SEQUENCE [LARGE SCALE GENOMIC DNA]</scope>
    <source>
        <strain evidence="3">cv. Yunnan</strain>
        <tissue evidence="2">Vines</tissue>
    </source>
</reference>
<dbReference type="EMBL" id="NQVE01000200">
    <property type="protein sequence ID" value="RAL39478.1"/>
    <property type="molecule type" value="Genomic_DNA"/>
</dbReference>
<organism evidence="2 3">
    <name type="scientific">Cuscuta australis</name>
    <dbReference type="NCBI Taxonomy" id="267555"/>
    <lineage>
        <taxon>Eukaryota</taxon>
        <taxon>Viridiplantae</taxon>
        <taxon>Streptophyta</taxon>
        <taxon>Embryophyta</taxon>
        <taxon>Tracheophyta</taxon>
        <taxon>Spermatophyta</taxon>
        <taxon>Magnoliopsida</taxon>
        <taxon>eudicotyledons</taxon>
        <taxon>Gunneridae</taxon>
        <taxon>Pentapetalae</taxon>
        <taxon>asterids</taxon>
        <taxon>lamiids</taxon>
        <taxon>Solanales</taxon>
        <taxon>Convolvulaceae</taxon>
        <taxon>Cuscuteae</taxon>
        <taxon>Cuscuta</taxon>
        <taxon>Cuscuta subgen. Grammica</taxon>
        <taxon>Cuscuta sect. Cleistogrammica</taxon>
    </lineage>
</organism>
<proteinExistence type="predicted"/>
<evidence type="ECO:0000313" key="2">
    <source>
        <dbReference type="EMBL" id="RAL39478.1"/>
    </source>
</evidence>
<name>A0A328D4V1_9ASTE</name>
<feature type="region of interest" description="Disordered" evidence="1">
    <location>
        <begin position="1"/>
        <end position="94"/>
    </location>
</feature>
<dbReference type="Proteomes" id="UP000249390">
    <property type="component" value="Unassembled WGS sequence"/>
</dbReference>
<keyword evidence="3" id="KW-1185">Reference proteome</keyword>
<sequence>MSSFPTSRVSDNQTSTRVTQSASGAGVGRSRISPVHILKKTQPIGGVEAHKAIGSPGLGGPSGEGQEHEAVGGGVVRTEASNRRRTRSSEPTVAMTRPCEGSWLRLRCTLMKSGELM</sequence>
<evidence type="ECO:0000256" key="1">
    <source>
        <dbReference type="SAM" id="MobiDB-lite"/>
    </source>
</evidence>
<comment type="caution">
    <text evidence="2">The sequence shown here is derived from an EMBL/GenBank/DDBJ whole genome shotgun (WGS) entry which is preliminary data.</text>
</comment>
<evidence type="ECO:0000313" key="3">
    <source>
        <dbReference type="Proteomes" id="UP000249390"/>
    </source>
</evidence>
<gene>
    <name evidence="2" type="ORF">DM860_003011</name>
</gene>